<dbReference type="GO" id="GO:0005694">
    <property type="term" value="C:chromosome"/>
    <property type="evidence" value="ECO:0007669"/>
    <property type="project" value="UniProtKB-SubCell"/>
</dbReference>
<dbReference type="PANTHER" id="PTHR10625">
    <property type="entry name" value="HISTONE DEACETYLASE HDAC1-RELATED"/>
    <property type="match status" value="1"/>
</dbReference>
<reference evidence="23" key="1">
    <citation type="journal article" date="2019" name="G3 (Bethesda)">
        <title>Genome Assemblies of Two Rare Opportunistic Yeast Pathogens: Diutina rugosa (syn. Candida rugosa) and Trichomonascus ciferrii (syn. Candida ciferrii).</title>
        <authorList>
            <person name="Mixao V."/>
            <person name="Saus E."/>
            <person name="Hansen A.P."/>
            <person name="Lass-Florl C."/>
            <person name="Gabaldon T."/>
        </authorList>
    </citation>
    <scope>NUCLEOTIDE SEQUENCE</scope>
    <source>
        <strain evidence="23">CBS 4856</strain>
    </source>
</reference>
<evidence type="ECO:0000256" key="10">
    <source>
        <dbReference type="ARBA" id="ARBA00022723"/>
    </source>
</evidence>
<feature type="binding site" evidence="21">
    <location>
        <position position="181"/>
    </location>
    <ligand>
        <name>a divalent metal cation</name>
        <dbReference type="ChEBI" id="CHEBI:60240"/>
    </ligand>
</feature>
<organism evidence="23 24">
    <name type="scientific">Trichomonascus ciferrii</name>
    <dbReference type="NCBI Taxonomy" id="44093"/>
    <lineage>
        <taxon>Eukaryota</taxon>
        <taxon>Fungi</taxon>
        <taxon>Dikarya</taxon>
        <taxon>Ascomycota</taxon>
        <taxon>Saccharomycotina</taxon>
        <taxon>Dipodascomycetes</taxon>
        <taxon>Dipodascales</taxon>
        <taxon>Trichomonascaceae</taxon>
        <taxon>Trichomonascus</taxon>
        <taxon>Trichomonascus ciferrii complex</taxon>
    </lineage>
</organism>
<dbReference type="EC" id="3.5.1.98" evidence="6"/>
<dbReference type="InterPro" id="IPR000286">
    <property type="entry name" value="HDACs"/>
</dbReference>
<evidence type="ECO:0000256" key="18">
    <source>
        <dbReference type="ARBA" id="ARBA00042783"/>
    </source>
</evidence>
<evidence type="ECO:0000313" key="24">
    <source>
        <dbReference type="Proteomes" id="UP000761534"/>
    </source>
</evidence>
<protein>
    <recommendedName>
        <fullName evidence="16">Histone deacetylase 8</fullName>
        <ecNumber evidence="6">3.5.1.98</ecNumber>
    </recommendedName>
    <alternativeName>
        <fullName evidence="17">Protein deacetylase HDAC8</fullName>
    </alternativeName>
    <alternativeName>
        <fullName evidence="18">Protein decrotonylase HDAC8</fullName>
    </alternativeName>
</protein>
<dbReference type="GO" id="GO:0005737">
    <property type="term" value="C:cytoplasm"/>
    <property type="evidence" value="ECO:0007669"/>
    <property type="project" value="UniProtKB-SubCell"/>
</dbReference>
<evidence type="ECO:0000256" key="20">
    <source>
        <dbReference type="PIRSR" id="PIRSR037913-2"/>
    </source>
</evidence>
<dbReference type="PRINTS" id="PR01271">
    <property type="entry name" value="HISDACETLASE"/>
</dbReference>
<sequence length="369" mass="41179">MGGHRRRVGYAYNEGLVEAADKLPSNVGRARRVHALIEAFGLMDDMETIDAPLIAVEGLKTYHDDAFIDYLRDAEAADSDEEVEMEDEDDERMTKREKYGLEYDCSVFSGLWDYVRRVSGATVACADYLLQGRGTVAINWTGGRHHCRKGKARGFCYVNDVVLGLVRLRARFDRIMYIDLDLHHGDGVEAGFYNSPNVLTLSVHRFGKGFYPGTGRSTDRGSGRGTGYTRNIPCRRGLSDESLKTIVQRAIVPFKQRFDPQAVVVVCGADGLSRDPHKEWNLTCEGLTSAVTTVLEWNLPSLLLGGGGYHHQDTARLWTLITAKAIHGPDSGNNWSDIPDHDFLSEYASDAYQFSFPPNFNLPDENKFA</sequence>
<dbReference type="PANTHER" id="PTHR10625:SF14">
    <property type="entry name" value="HISTONE DEACETYLASE 8"/>
    <property type="match status" value="1"/>
</dbReference>
<accession>A0A642V618</accession>
<comment type="subcellular location">
    <subcellularLocation>
        <location evidence="3">Chromosome</location>
    </subcellularLocation>
    <subcellularLocation>
        <location evidence="4">Cytoplasm</location>
    </subcellularLocation>
    <subcellularLocation>
        <location evidence="2">Nucleus</location>
    </subcellularLocation>
</comment>
<feature type="active site" description="Proton acceptor" evidence="19">
    <location>
        <position position="146"/>
    </location>
</feature>
<evidence type="ECO:0000256" key="19">
    <source>
        <dbReference type="PIRSR" id="PIRSR037913-1"/>
    </source>
</evidence>
<evidence type="ECO:0000256" key="13">
    <source>
        <dbReference type="ARBA" id="ARBA00023015"/>
    </source>
</evidence>
<evidence type="ECO:0000256" key="5">
    <source>
        <dbReference type="ARBA" id="ARBA00006457"/>
    </source>
</evidence>
<evidence type="ECO:0000256" key="12">
    <source>
        <dbReference type="ARBA" id="ARBA00022853"/>
    </source>
</evidence>
<feature type="domain" description="Histone deacetylase" evidence="22">
    <location>
        <begin position="24"/>
        <end position="323"/>
    </location>
</feature>
<dbReference type="Pfam" id="PF00850">
    <property type="entry name" value="Hist_deacetyl"/>
    <property type="match status" value="1"/>
</dbReference>
<feature type="binding site" evidence="21">
    <location>
        <position position="183"/>
    </location>
    <ligand>
        <name>a divalent metal cation</name>
        <dbReference type="ChEBI" id="CHEBI:60240"/>
    </ligand>
</feature>
<evidence type="ECO:0000256" key="1">
    <source>
        <dbReference type="ARBA" id="ARBA00001968"/>
    </source>
</evidence>
<feature type="binding site" evidence="20">
    <location>
        <position position="154"/>
    </location>
    <ligand>
        <name>substrate</name>
    </ligand>
</feature>
<dbReference type="Proteomes" id="UP000761534">
    <property type="component" value="Unassembled WGS sequence"/>
</dbReference>
<dbReference type="InterPro" id="IPR023801">
    <property type="entry name" value="His_deacetylse_dom"/>
</dbReference>
<evidence type="ECO:0000256" key="7">
    <source>
        <dbReference type="ARBA" id="ARBA00022454"/>
    </source>
</evidence>
<dbReference type="InterPro" id="IPR037138">
    <property type="entry name" value="His_deacetylse_dom_sf"/>
</dbReference>
<name>A0A642V618_9ASCO</name>
<evidence type="ECO:0000256" key="17">
    <source>
        <dbReference type="ARBA" id="ARBA00041964"/>
    </source>
</evidence>
<dbReference type="InterPro" id="IPR003084">
    <property type="entry name" value="HDAC_I/II"/>
</dbReference>
<evidence type="ECO:0000256" key="6">
    <source>
        <dbReference type="ARBA" id="ARBA00012111"/>
    </source>
</evidence>
<keyword evidence="9" id="KW-0678">Repressor</keyword>
<evidence type="ECO:0000256" key="11">
    <source>
        <dbReference type="ARBA" id="ARBA00022801"/>
    </source>
</evidence>
<dbReference type="PRINTS" id="PR01270">
    <property type="entry name" value="HDASUPER"/>
</dbReference>
<comment type="cofactor">
    <cofactor evidence="1">
        <name>a divalent metal cation</name>
        <dbReference type="ChEBI" id="CHEBI:60240"/>
    </cofactor>
</comment>
<dbReference type="SUPFAM" id="SSF52768">
    <property type="entry name" value="Arginase/deacetylase"/>
    <property type="match status" value="1"/>
</dbReference>
<evidence type="ECO:0000256" key="15">
    <source>
        <dbReference type="ARBA" id="ARBA00023242"/>
    </source>
</evidence>
<keyword evidence="15" id="KW-0539">Nucleus</keyword>
<proteinExistence type="inferred from homology"/>
<evidence type="ECO:0000256" key="14">
    <source>
        <dbReference type="ARBA" id="ARBA00023163"/>
    </source>
</evidence>
<keyword evidence="10 21" id="KW-0479">Metal-binding</keyword>
<gene>
    <name evidence="23" type="ORF">TRICI_002391</name>
</gene>
<keyword evidence="13" id="KW-0805">Transcription regulation</keyword>
<comment type="similarity">
    <text evidence="5">Belongs to the histone deacetylase family. HD type 1 subfamily.</text>
</comment>
<comment type="caution">
    <text evidence="23">The sequence shown here is derived from an EMBL/GenBank/DDBJ whole genome shotgun (WGS) entry which is preliminary data.</text>
</comment>
<evidence type="ECO:0000259" key="22">
    <source>
        <dbReference type="Pfam" id="PF00850"/>
    </source>
</evidence>
<keyword evidence="11" id="KW-0378">Hydrolase</keyword>
<evidence type="ECO:0000256" key="8">
    <source>
        <dbReference type="ARBA" id="ARBA00022490"/>
    </source>
</evidence>
<dbReference type="GO" id="GO:0031507">
    <property type="term" value="P:heterochromatin formation"/>
    <property type="evidence" value="ECO:0007669"/>
    <property type="project" value="TreeGrafter"/>
</dbReference>
<feature type="binding site" evidence="21">
    <location>
        <position position="270"/>
    </location>
    <ligand>
        <name>a divalent metal cation</name>
        <dbReference type="ChEBI" id="CHEBI:60240"/>
    </ligand>
</feature>
<keyword evidence="8" id="KW-0963">Cytoplasm</keyword>
<dbReference type="Gene3D" id="3.40.800.20">
    <property type="entry name" value="Histone deacetylase domain"/>
    <property type="match status" value="1"/>
</dbReference>
<evidence type="ECO:0000256" key="2">
    <source>
        <dbReference type="ARBA" id="ARBA00004123"/>
    </source>
</evidence>
<evidence type="ECO:0000256" key="21">
    <source>
        <dbReference type="PIRSR" id="PIRSR037913-3"/>
    </source>
</evidence>
<keyword evidence="24" id="KW-1185">Reference proteome</keyword>
<evidence type="ECO:0000256" key="3">
    <source>
        <dbReference type="ARBA" id="ARBA00004286"/>
    </source>
</evidence>
<dbReference type="InterPro" id="IPR023696">
    <property type="entry name" value="Ureohydrolase_dom_sf"/>
</dbReference>
<evidence type="ECO:0000256" key="16">
    <source>
        <dbReference type="ARBA" id="ARBA00040347"/>
    </source>
</evidence>
<dbReference type="VEuPathDB" id="FungiDB:TRICI_002391"/>
<dbReference type="GO" id="GO:0141221">
    <property type="term" value="F:histone deacetylase activity, hydrolytic mechanism"/>
    <property type="evidence" value="ECO:0007669"/>
    <property type="project" value="UniProtKB-EC"/>
</dbReference>
<evidence type="ECO:0000313" key="23">
    <source>
        <dbReference type="EMBL" id="KAA8915470.1"/>
    </source>
</evidence>
<feature type="binding site" evidence="20">
    <location>
        <position position="104"/>
    </location>
    <ligand>
        <name>substrate</name>
    </ligand>
</feature>
<dbReference type="EMBL" id="SWFS01000163">
    <property type="protein sequence ID" value="KAA8915470.1"/>
    <property type="molecule type" value="Genomic_DNA"/>
</dbReference>
<feature type="binding site" evidence="20">
    <location>
        <position position="309"/>
    </location>
    <ligand>
        <name>substrate</name>
    </ligand>
</feature>
<keyword evidence="14" id="KW-0804">Transcription</keyword>
<dbReference type="PIRSF" id="PIRSF037913">
    <property type="entry name" value="His_deacetylse_1"/>
    <property type="match status" value="1"/>
</dbReference>
<dbReference type="AlphaFoldDB" id="A0A642V618"/>
<evidence type="ECO:0000256" key="4">
    <source>
        <dbReference type="ARBA" id="ARBA00004496"/>
    </source>
</evidence>
<dbReference type="OrthoDB" id="73273at2759"/>
<dbReference type="GO" id="GO:0046872">
    <property type="term" value="F:metal ion binding"/>
    <property type="evidence" value="ECO:0007669"/>
    <property type="project" value="UniProtKB-KW"/>
</dbReference>
<keyword evidence="7" id="KW-0158">Chromosome</keyword>
<dbReference type="GO" id="GO:0005634">
    <property type="term" value="C:nucleus"/>
    <property type="evidence" value="ECO:0007669"/>
    <property type="project" value="UniProtKB-SubCell"/>
</dbReference>
<evidence type="ECO:0000256" key="9">
    <source>
        <dbReference type="ARBA" id="ARBA00022491"/>
    </source>
</evidence>
<keyword evidence="12" id="KW-0156">Chromatin regulator</keyword>